<proteinExistence type="predicted"/>
<comment type="caution">
    <text evidence="3">The sequence shown here is derived from an EMBL/GenBank/DDBJ whole genome shotgun (WGS) entry which is preliminary data.</text>
</comment>
<keyword evidence="1" id="KW-0488">Methylation</keyword>
<organism evidence="3 4">
    <name type="scientific">Gryllotalpicola reticulitermitis</name>
    <dbReference type="NCBI Taxonomy" id="1184153"/>
    <lineage>
        <taxon>Bacteria</taxon>
        <taxon>Bacillati</taxon>
        <taxon>Actinomycetota</taxon>
        <taxon>Actinomycetes</taxon>
        <taxon>Micrococcales</taxon>
        <taxon>Microbacteriaceae</taxon>
        <taxon>Gryllotalpicola</taxon>
    </lineage>
</organism>
<protein>
    <submittedName>
        <fullName evidence="3">Type II secretion system protein</fullName>
    </submittedName>
</protein>
<dbReference type="Pfam" id="PF07963">
    <property type="entry name" value="N_methyl"/>
    <property type="match status" value="1"/>
</dbReference>
<evidence type="ECO:0000313" key="3">
    <source>
        <dbReference type="EMBL" id="MFC4242439.1"/>
    </source>
</evidence>
<dbReference type="Proteomes" id="UP001595900">
    <property type="component" value="Unassembled WGS sequence"/>
</dbReference>
<dbReference type="EMBL" id="JBHSCN010000002">
    <property type="protein sequence ID" value="MFC4242439.1"/>
    <property type="molecule type" value="Genomic_DNA"/>
</dbReference>
<gene>
    <name evidence="3" type="ORF">ACFOYW_03560</name>
</gene>
<evidence type="ECO:0000256" key="1">
    <source>
        <dbReference type="ARBA" id="ARBA00022481"/>
    </source>
</evidence>
<dbReference type="NCBIfam" id="TIGR02532">
    <property type="entry name" value="IV_pilin_GFxxxE"/>
    <property type="match status" value="1"/>
</dbReference>
<dbReference type="Gene3D" id="3.30.700.10">
    <property type="entry name" value="Glycoprotein, Type 4 Pilin"/>
    <property type="match status" value="1"/>
</dbReference>
<reference evidence="4" key="1">
    <citation type="journal article" date="2019" name="Int. J. Syst. Evol. Microbiol.">
        <title>The Global Catalogue of Microorganisms (GCM) 10K type strain sequencing project: providing services to taxonomists for standard genome sequencing and annotation.</title>
        <authorList>
            <consortium name="The Broad Institute Genomics Platform"/>
            <consortium name="The Broad Institute Genome Sequencing Center for Infectious Disease"/>
            <person name="Wu L."/>
            <person name="Ma J."/>
        </authorList>
    </citation>
    <scope>NUCLEOTIDE SEQUENCE [LARGE SCALE GENOMIC DNA]</scope>
    <source>
        <strain evidence="4">CGMCC 1.10363</strain>
    </source>
</reference>
<dbReference type="PROSITE" id="PS00409">
    <property type="entry name" value="PROKAR_NTER_METHYL"/>
    <property type="match status" value="1"/>
</dbReference>
<sequence>MYFRVMGKLNARRNGLLSEEEKGFTLIELLVVVIIIGILAAIAIPVYLSVQNNSKNSDTQSDVSNLKTAIVSIQSSTGTLPDPTTLGTLAGSGAATPAPVPTASPSASPADWASAGATVSQYTNSLTYTVTGNDFCITGTSAGGKTYYATQSSGVSTTPCS</sequence>
<feature type="transmembrane region" description="Helical" evidence="2">
    <location>
        <begin position="26"/>
        <end position="48"/>
    </location>
</feature>
<dbReference type="RefSeq" id="WP_390227269.1">
    <property type="nucleotide sequence ID" value="NZ_JBHSCN010000002.1"/>
</dbReference>
<dbReference type="SUPFAM" id="SSF54523">
    <property type="entry name" value="Pili subunits"/>
    <property type="match status" value="1"/>
</dbReference>
<keyword evidence="2" id="KW-1133">Transmembrane helix</keyword>
<name>A0ABV8Q5N9_9MICO</name>
<keyword evidence="2" id="KW-0812">Transmembrane</keyword>
<dbReference type="InterPro" id="IPR012902">
    <property type="entry name" value="N_methyl_site"/>
</dbReference>
<dbReference type="PANTHER" id="PTHR30093:SF34">
    <property type="entry name" value="PREPILIN PEPTIDASE-DEPENDENT PROTEIN D"/>
    <property type="match status" value="1"/>
</dbReference>
<dbReference type="InterPro" id="IPR045584">
    <property type="entry name" value="Pilin-like"/>
</dbReference>
<evidence type="ECO:0000313" key="4">
    <source>
        <dbReference type="Proteomes" id="UP001595900"/>
    </source>
</evidence>
<dbReference type="PANTHER" id="PTHR30093">
    <property type="entry name" value="GENERAL SECRETION PATHWAY PROTEIN G"/>
    <property type="match status" value="1"/>
</dbReference>
<keyword evidence="4" id="KW-1185">Reference proteome</keyword>
<evidence type="ECO:0000256" key="2">
    <source>
        <dbReference type="SAM" id="Phobius"/>
    </source>
</evidence>
<accession>A0ABV8Q5N9</accession>
<keyword evidence="2" id="KW-0472">Membrane</keyword>